<evidence type="ECO:0000313" key="2">
    <source>
        <dbReference type="EMBL" id="CAB4987543.1"/>
    </source>
</evidence>
<proteinExistence type="predicted"/>
<accession>A0A6J7NAE0</accession>
<organism evidence="2">
    <name type="scientific">freshwater metagenome</name>
    <dbReference type="NCBI Taxonomy" id="449393"/>
    <lineage>
        <taxon>unclassified sequences</taxon>
        <taxon>metagenomes</taxon>
        <taxon>ecological metagenomes</taxon>
    </lineage>
</organism>
<dbReference type="AlphaFoldDB" id="A0A6J7NAE0"/>
<evidence type="ECO:0000313" key="1">
    <source>
        <dbReference type="EMBL" id="CAB4765496.1"/>
    </source>
</evidence>
<sequence length="55" mass="6209">MSFTVPAPDLEKIRLAWETWEKGEEQPGKTLSNLKTAGLDEVVRQLIASNWKPQA</sequence>
<protein>
    <submittedName>
        <fullName evidence="2">Unannotated protein</fullName>
    </submittedName>
</protein>
<reference evidence="2" key="1">
    <citation type="submission" date="2020-05" db="EMBL/GenBank/DDBJ databases">
        <authorList>
            <person name="Chiriac C."/>
            <person name="Salcher M."/>
            <person name="Ghai R."/>
            <person name="Kavagutti S V."/>
        </authorList>
    </citation>
    <scope>NUCLEOTIDE SEQUENCE</scope>
</reference>
<name>A0A6J7NAE0_9ZZZZ</name>
<gene>
    <name evidence="1" type="ORF">UFOPK2872_00816</name>
    <name evidence="2" type="ORF">UFOPK4000_00503</name>
</gene>
<dbReference type="EMBL" id="CAEZZM010000093">
    <property type="protein sequence ID" value="CAB4765496.1"/>
    <property type="molecule type" value="Genomic_DNA"/>
</dbReference>
<dbReference type="EMBL" id="CAFBOT010000065">
    <property type="protein sequence ID" value="CAB4987543.1"/>
    <property type="molecule type" value="Genomic_DNA"/>
</dbReference>